<feature type="signal peptide" evidence="1">
    <location>
        <begin position="1"/>
        <end position="23"/>
    </location>
</feature>
<accession>A0A834C9A3</accession>
<evidence type="ECO:0000313" key="3">
    <source>
        <dbReference type="Proteomes" id="UP000646548"/>
    </source>
</evidence>
<dbReference type="AlphaFoldDB" id="A0A834C9A3"/>
<organism evidence="2 3">
    <name type="scientific">Oryzias melastigma</name>
    <name type="common">Marine medaka</name>
    <dbReference type="NCBI Taxonomy" id="30732"/>
    <lineage>
        <taxon>Eukaryota</taxon>
        <taxon>Metazoa</taxon>
        <taxon>Chordata</taxon>
        <taxon>Craniata</taxon>
        <taxon>Vertebrata</taxon>
        <taxon>Euteleostomi</taxon>
        <taxon>Actinopterygii</taxon>
        <taxon>Neopterygii</taxon>
        <taxon>Teleostei</taxon>
        <taxon>Neoteleostei</taxon>
        <taxon>Acanthomorphata</taxon>
        <taxon>Ovalentaria</taxon>
        <taxon>Atherinomorphae</taxon>
        <taxon>Beloniformes</taxon>
        <taxon>Adrianichthyidae</taxon>
        <taxon>Oryziinae</taxon>
        <taxon>Oryzias</taxon>
    </lineage>
</organism>
<proteinExistence type="predicted"/>
<comment type="caution">
    <text evidence="2">The sequence shown here is derived from an EMBL/GenBank/DDBJ whole genome shotgun (WGS) entry which is preliminary data.</text>
</comment>
<feature type="chain" id="PRO_5032469803" description="Secreted protein" evidence="1">
    <location>
        <begin position="24"/>
        <end position="94"/>
    </location>
</feature>
<dbReference type="EMBL" id="WKFB01000424">
    <property type="protein sequence ID" value="KAF6723519.1"/>
    <property type="molecule type" value="Genomic_DNA"/>
</dbReference>
<keyword evidence="1" id="KW-0732">Signal</keyword>
<evidence type="ECO:0000256" key="1">
    <source>
        <dbReference type="SAM" id="SignalP"/>
    </source>
</evidence>
<evidence type="ECO:0008006" key="4">
    <source>
        <dbReference type="Google" id="ProtNLM"/>
    </source>
</evidence>
<name>A0A834C9A3_ORYME</name>
<evidence type="ECO:0000313" key="2">
    <source>
        <dbReference type="EMBL" id="KAF6723519.1"/>
    </source>
</evidence>
<protein>
    <recommendedName>
        <fullName evidence="4">Secreted protein</fullName>
    </recommendedName>
</protein>
<reference evidence="2" key="1">
    <citation type="journal article" name="BMC Genomics">
        <title>Long-read sequencing and de novo genome assembly of marine medaka (Oryzias melastigma).</title>
        <authorList>
            <person name="Liang P."/>
            <person name="Saqib H.S.A."/>
            <person name="Ni X."/>
            <person name="Shen Y."/>
        </authorList>
    </citation>
    <scope>NUCLEOTIDE SEQUENCE</scope>
    <source>
        <strain evidence="2">Bigg-433</strain>
    </source>
</reference>
<dbReference type="Proteomes" id="UP000646548">
    <property type="component" value="Unassembled WGS sequence"/>
</dbReference>
<sequence>MALASLSLSILALALCNFPLCAPSNRHAVYWNSSNLLTIRVMMTLPAVNACTVTCTLQRPAVSERALLQQDPQDHHAFVLPFAGLHSADMFLQL</sequence>
<gene>
    <name evidence="2" type="ORF">FQA47_005201</name>
</gene>